<name>A0A497XQ57_9AQUI</name>
<dbReference type="PANTHER" id="PTHR30381:SF0">
    <property type="entry name" value="FLAGELLAR P-RING PROTEIN"/>
    <property type="match status" value="1"/>
</dbReference>
<dbReference type="GO" id="GO:0005198">
    <property type="term" value="F:structural molecule activity"/>
    <property type="evidence" value="ECO:0007669"/>
    <property type="project" value="InterPro"/>
</dbReference>
<evidence type="ECO:0000256" key="5">
    <source>
        <dbReference type="HAMAP-Rule" id="MF_00416"/>
    </source>
</evidence>
<dbReference type="PRINTS" id="PR01010">
    <property type="entry name" value="FLGPRINGFLGI"/>
</dbReference>
<dbReference type="OrthoDB" id="9786431at2"/>
<comment type="subcellular location">
    <subcellularLocation>
        <location evidence="2 5">Bacterial flagellum basal body</location>
    </subcellularLocation>
</comment>
<evidence type="ECO:0000256" key="2">
    <source>
        <dbReference type="ARBA" id="ARBA00004117"/>
    </source>
</evidence>
<dbReference type="AlphaFoldDB" id="A0A497XQ57"/>
<dbReference type="RefSeq" id="WP_121009912.1">
    <property type="nucleotide sequence ID" value="NZ_RCCJ01000001.1"/>
</dbReference>
<proteinExistence type="inferred from homology"/>
<dbReference type="GO" id="GO:0030288">
    <property type="term" value="C:outer membrane-bounded periplasmic space"/>
    <property type="evidence" value="ECO:0007669"/>
    <property type="project" value="InterPro"/>
</dbReference>
<keyword evidence="7" id="KW-1185">Reference proteome</keyword>
<dbReference type="HAMAP" id="MF_00416">
    <property type="entry name" value="FlgI"/>
    <property type="match status" value="1"/>
</dbReference>
<dbReference type="InterPro" id="IPR001782">
    <property type="entry name" value="Flag_FlgI"/>
</dbReference>
<dbReference type="Pfam" id="PF02119">
    <property type="entry name" value="FlgI"/>
    <property type="match status" value="1"/>
</dbReference>
<protein>
    <recommendedName>
        <fullName evidence="5">Flagellar P-ring protein</fullName>
    </recommendedName>
    <alternativeName>
        <fullName evidence="5">Basal body P-ring protein</fullName>
    </alternativeName>
</protein>
<keyword evidence="6" id="KW-0966">Cell projection</keyword>
<gene>
    <name evidence="5" type="primary">flgI</name>
    <name evidence="6" type="ORF">BCF55_0655</name>
</gene>
<comment type="caution">
    <text evidence="6">The sequence shown here is derived from an EMBL/GenBank/DDBJ whole genome shotgun (WGS) entry which is preliminary data.</text>
</comment>
<comment type="function">
    <text evidence="1 5">Assembles around the rod to form the L-ring and probably protects the motor/basal body from shearing forces during rotation.</text>
</comment>
<dbReference type="Proteomes" id="UP000267841">
    <property type="component" value="Unassembled WGS sequence"/>
</dbReference>
<keyword evidence="6" id="KW-0282">Flagellum</keyword>
<keyword evidence="3" id="KW-0732">Signal</keyword>
<dbReference type="GO" id="GO:0071973">
    <property type="term" value="P:bacterial-type flagellum-dependent cell motility"/>
    <property type="evidence" value="ECO:0007669"/>
    <property type="project" value="InterPro"/>
</dbReference>
<comment type="similarity">
    <text evidence="5">Belongs to the FlgI family.</text>
</comment>
<dbReference type="EMBL" id="RCCJ01000001">
    <property type="protein sequence ID" value="RLJ70384.1"/>
    <property type="molecule type" value="Genomic_DNA"/>
</dbReference>
<dbReference type="PANTHER" id="PTHR30381">
    <property type="entry name" value="FLAGELLAR P-RING PERIPLASMIC PROTEIN FLGI"/>
    <property type="match status" value="1"/>
</dbReference>
<organism evidence="6 7">
    <name type="scientific">Hydrogenivirga caldilitoris</name>
    <dbReference type="NCBI Taxonomy" id="246264"/>
    <lineage>
        <taxon>Bacteria</taxon>
        <taxon>Pseudomonadati</taxon>
        <taxon>Aquificota</taxon>
        <taxon>Aquificia</taxon>
        <taxon>Aquificales</taxon>
        <taxon>Aquificaceae</taxon>
        <taxon>Hydrogenivirga</taxon>
    </lineage>
</organism>
<accession>A0A497XQ57</accession>
<dbReference type="NCBIfam" id="NF003676">
    <property type="entry name" value="PRK05303.1"/>
    <property type="match status" value="1"/>
</dbReference>
<sequence length="362" mass="38364">MACKDICLNIPLLILLLISVTFSERIKDIATIEGNRINYLQGYGLVVGLRGTGDGKATQFTVKSLANALQKMGIVVDPNRITVKNVAAVMVTAKLPPYAKAGMRVDVDVSSIGDAKSLEGGTLLLTPLRGPDGNIYALAQGQLIVGGYEARGRGATQVKNVPTVGRIPNGAVLERDLPFDMKVTEINIILDIPDFTTAKRVQDVINKRFGAPIATAVDSATVKVNVPEGLNPVDFLAEVENLEVSTSQVAKVVIDSRSGTIVLGGGVRINPVAVAVGSLVVKVKEMPEVSQPPPFSGGETKVVPRTEIEVVEEDRRLVPIKGATVQELVNSLNKIGATPREIISVLQAIKEAGALKAKLEVL</sequence>
<evidence type="ECO:0000256" key="3">
    <source>
        <dbReference type="ARBA" id="ARBA00022729"/>
    </source>
</evidence>
<evidence type="ECO:0000256" key="1">
    <source>
        <dbReference type="ARBA" id="ARBA00002591"/>
    </source>
</evidence>
<evidence type="ECO:0000313" key="6">
    <source>
        <dbReference type="EMBL" id="RLJ70384.1"/>
    </source>
</evidence>
<dbReference type="GO" id="GO:0009428">
    <property type="term" value="C:bacterial-type flagellum basal body, distal rod, P ring"/>
    <property type="evidence" value="ECO:0007669"/>
    <property type="project" value="InterPro"/>
</dbReference>
<keyword evidence="4 5" id="KW-0975">Bacterial flagellum</keyword>
<keyword evidence="6" id="KW-0969">Cilium</keyword>
<reference evidence="6 7" key="1">
    <citation type="submission" date="2018-10" db="EMBL/GenBank/DDBJ databases">
        <title>Genomic Encyclopedia of Archaeal and Bacterial Type Strains, Phase II (KMG-II): from individual species to whole genera.</title>
        <authorList>
            <person name="Goeker M."/>
        </authorList>
    </citation>
    <scope>NUCLEOTIDE SEQUENCE [LARGE SCALE GENOMIC DNA]</scope>
    <source>
        <strain evidence="6 7">DSM 16510</strain>
    </source>
</reference>
<evidence type="ECO:0000313" key="7">
    <source>
        <dbReference type="Proteomes" id="UP000267841"/>
    </source>
</evidence>
<evidence type="ECO:0000256" key="4">
    <source>
        <dbReference type="ARBA" id="ARBA00023143"/>
    </source>
</evidence>
<comment type="subunit">
    <text evidence="5">The basal body constitutes a major portion of the flagellar organelle and consists of four rings (L,P,S, and M) mounted on a central rod.</text>
</comment>